<accession>A0A0R2FDS3</accession>
<dbReference type="PATRIC" id="fig|1423804.4.peg.372"/>
<dbReference type="Proteomes" id="UP000051442">
    <property type="component" value="Unassembled WGS sequence"/>
</dbReference>
<organism evidence="1 2">
    <name type="scientific">Secundilactobacillus similis DSM 23365 = JCM 2765</name>
    <dbReference type="NCBI Taxonomy" id="1423804"/>
    <lineage>
        <taxon>Bacteria</taxon>
        <taxon>Bacillati</taxon>
        <taxon>Bacillota</taxon>
        <taxon>Bacilli</taxon>
        <taxon>Lactobacillales</taxon>
        <taxon>Lactobacillaceae</taxon>
        <taxon>Secundilactobacillus</taxon>
    </lineage>
</organism>
<protein>
    <recommendedName>
        <fullName evidence="3">PepSY domain-containing protein</fullName>
    </recommendedName>
</protein>
<gene>
    <name evidence="1" type="ORF">FD14_GL000343</name>
</gene>
<dbReference type="RefSeq" id="WP_054736849.1">
    <property type="nucleotide sequence ID" value="NZ_AYZM01000008.1"/>
</dbReference>
<reference evidence="1 2" key="1">
    <citation type="journal article" date="2015" name="Genome Announc.">
        <title>Expanding the biotechnology potential of lactobacilli through comparative genomics of 213 strains and associated genera.</title>
        <authorList>
            <person name="Sun Z."/>
            <person name="Harris H.M."/>
            <person name="McCann A."/>
            <person name="Guo C."/>
            <person name="Argimon S."/>
            <person name="Zhang W."/>
            <person name="Yang X."/>
            <person name="Jeffery I.B."/>
            <person name="Cooney J.C."/>
            <person name="Kagawa T.F."/>
            <person name="Liu W."/>
            <person name="Song Y."/>
            <person name="Salvetti E."/>
            <person name="Wrobel A."/>
            <person name="Rasinkangas P."/>
            <person name="Parkhill J."/>
            <person name="Rea M.C."/>
            <person name="O'Sullivan O."/>
            <person name="Ritari J."/>
            <person name="Douillard F.P."/>
            <person name="Paul Ross R."/>
            <person name="Yang R."/>
            <person name="Briner A.E."/>
            <person name="Felis G.E."/>
            <person name="de Vos W.M."/>
            <person name="Barrangou R."/>
            <person name="Klaenhammer T.R."/>
            <person name="Caufield P.W."/>
            <person name="Cui Y."/>
            <person name="Zhang H."/>
            <person name="O'Toole P.W."/>
        </authorList>
    </citation>
    <scope>NUCLEOTIDE SEQUENCE [LARGE SCALE GENOMIC DNA]</scope>
    <source>
        <strain evidence="1 2">DSM 23365</strain>
    </source>
</reference>
<dbReference type="AlphaFoldDB" id="A0A0R2FDS3"/>
<sequence>MELNLKNSQQLSLLSLLSLLFGYLAGKRLSHRQILTSSVILDKVKRAFRHEAPIEGAWISSQPINHQQFAIKSLVYTGGITRYEDQQLTQYEFMADAKTGSILNITRL</sequence>
<proteinExistence type="predicted"/>
<dbReference type="STRING" id="1423804.FD14_GL000343"/>
<dbReference type="OrthoDB" id="2989832at2"/>
<comment type="caution">
    <text evidence="1">The sequence shown here is derived from an EMBL/GenBank/DDBJ whole genome shotgun (WGS) entry which is preliminary data.</text>
</comment>
<evidence type="ECO:0000313" key="1">
    <source>
        <dbReference type="EMBL" id="KRN26753.1"/>
    </source>
</evidence>
<evidence type="ECO:0000313" key="2">
    <source>
        <dbReference type="Proteomes" id="UP000051442"/>
    </source>
</evidence>
<name>A0A0R2FDS3_9LACO</name>
<evidence type="ECO:0008006" key="3">
    <source>
        <dbReference type="Google" id="ProtNLM"/>
    </source>
</evidence>
<dbReference type="EMBL" id="AYZM01000008">
    <property type="protein sequence ID" value="KRN26753.1"/>
    <property type="molecule type" value="Genomic_DNA"/>
</dbReference>
<keyword evidence="2" id="KW-1185">Reference proteome</keyword>